<keyword evidence="3" id="KW-1185">Reference proteome</keyword>
<sequence length="59" mass="6792">MLTYNIFNLLWINLLGGRVFWSHQGTSQVVSEKIKIPLVLIMSRMKDPNRHELLVNGVA</sequence>
<name>A0ABD2BJH8_VESMC</name>
<evidence type="ECO:0000256" key="1">
    <source>
        <dbReference type="SAM" id="SignalP"/>
    </source>
</evidence>
<evidence type="ECO:0000313" key="2">
    <source>
        <dbReference type="EMBL" id="KAL2732927.1"/>
    </source>
</evidence>
<proteinExistence type="predicted"/>
<keyword evidence="1" id="KW-0732">Signal</keyword>
<accession>A0ABD2BJH8</accession>
<comment type="caution">
    <text evidence="2">The sequence shown here is derived from an EMBL/GenBank/DDBJ whole genome shotgun (WGS) entry which is preliminary data.</text>
</comment>
<reference evidence="2 3" key="1">
    <citation type="journal article" date="2024" name="Ann. Entomol. Soc. Am.">
        <title>Genomic analyses of the southern and eastern yellowjacket wasps (Hymenoptera: Vespidae) reveal evolutionary signatures of social life.</title>
        <authorList>
            <person name="Catto M.A."/>
            <person name="Caine P.B."/>
            <person name="Orr S.E."/>
            <person name="Hunt B.G."/>
            <person name="Goodisman M.A.D."/>
        </authorList>
    </citation>
    <scope>NUCLEOTIDE SEQUENCE [LARGE SCALE GENOMIC DNA]</scope>
    <source>
        <strain evidence="2">232</strain>
        <tissue evidence="2">Head and thorax</tissue>
    </source>
</reference>
<organism evidence="2 3">
    <name type="scientific">Vespula maculifrons</name>
    <name type="common">Eastern yellow jacket</name>
    <name type="synonym">Wasp</name>
    <dbReference type="NCBI Taxonomy" id="7453"/>
    <lineage>
        <taxon>Eukaryota</taxon>
        <taxon>Metazoa</taxon>
        <taxon>Ecdysozoa</taxon>
        <taxon>Arthropoda</taxon>
        <taxon>Hexapoda</taxon>
        <taxon>Insecta</taxon>
        <taxon>Pterygota</taxon>
        <taxon>Neoptera</taxon>
        <taxon>Endopterygota</taxon>
        <taxon>Hymenoptera</taxon>
        <taxon>Apocrita</taxon>
        <taxon>Aculeata</taxon>
        <taxon>Vespoidea</taxon>
        <taxon>Vespidae</taxon>
        <taxon>Vespinae</taxon>
        <taxon>Vespula</taxon>
    </lineage>
</organism>
<dbReference type="EMBL" id="JAYRBN010000075">
    <property type="protein sequence ID" value="KAL2732927.1"/>
    <property type="molecule type" value="Genomic_DNA"/>
</dbReference>
<evidence type="ECO:0000313" key="3">
    <source>
        <dbReference type="Proteomes" id="UP001607303"/>
    </source>
</evidence>
<gene>
    <name evidence="2" type="ORF">V1477_015168</name>
</gene>
<protein>
    <submittedName>
        <fullName evidence="2">Uncharacterized protein</fullName>
    </submittedName>
</protein>
<dbReference type="AlphaFoldDB" id="A0ABD2BJH8"/>
<feature type="chain" id="PRO_5044757897" evidence="1">
    <location>
        <begin position="18"/>
        <end position="59"/>
    </location>
</feature>
<dbReference type="Proteomes" id="UP001607303">
    <property type="component" value="Unassembled WGS sequence"/>
</dbReference>
<feature type="signal peptide" evidence="1">
    <location>
        <begin position="1"/>
        <end position="17"/>
    </location>
</feature>